<evidence type="ECO:0000256" key="2">
    <source>
        <dbReference type="ARBA" id="ARBA00004644"/>
    </source>
</evidence>
<evidence type="ECO:0000256" key="9">
    <source>
        <dbReference type="ARBA" id="ARBA00023136"/>
    </source>
</evidence>
<evidence type="ECO:0000256" key="5">
    <source>
        <dbReference type="ARBA" id="ARBA00022753"/>
    </source>
</evidence>
<dbReference type="EMBL" id="CP120682">
    <property type="protein sequence ID" value="WKN36992.1"/>
    <property type="molecule type" value="Genomic_DNA"/>
</dbReference>
<name>A0AA49GMF8_9BACT</name>
<evidence type="ECO:0000256" key="4">
    <source>
        <dbReference type="ARBA" id="ARBA00022692"/>
    </source>
</evidence>
<feature type="transmembrane region" description="Helical" evidence="11">
    <location>
        <begin position="121"/>
        <end position="140"/>
    </location>
</feature>
<keyword evidence="8" id="KW-0770">Synapse</keyword>
<dbReference type="InterPro" id="IPR027469">
    <property type="entry name" value="Cation_efflux_TMD_sf"/>
</dbReference>
<dbReference type="GO" id="GO:0008324">
    <property type="term" value="F:monoatomic cation transmembrane transporter activity"/>
    <property type="evidence" value="ECO:0007669"/>
    <property type="project" value="InterPro"/>
</dbReference>
<dbReference type="InterPro" id="IPR058533">
    <property type="entry name" value="Cation_efflux_TM"/>
</dbReference>
<dbReference type="AlphaFoldDB" id="A0AA49GMF8"/>
<keyword evidence="10" id="KW-0968">Cytoplasmic vesicle</keyword>
<gene>
    <name evidence="13" type="ORF">K4G66_31995</name>
</gene>
<evidence type="ECO:0000259" key="12">
    <source>
        <dbReference type="Pfam" id="PF01545"/>
    </source>
</evidence>
<keyword evidence="6" id="KW-0862">Zinc</keyword>
<organism evidence="13">
    <name type="scientific">Roseihalotalea indica</name>
    <dbReference type="NCBI Taxonomy" id="2867963"/>
    <lineage>
        <taxon>Bacteria</taxon>
        <taxon>Pseudomonadati</taxon>
        <taxon>Bacteroidota</taxon>
        <taxon>Cytophagia</taxon>
        <taxon>Cytophagales</taxon>
        <taxon>Catalimonadaceae</taxon>
        <taxon>Roseihalotalea</taxon>
    </lineage>
</organism>
<feature type="domain" description="Cation efflux protein transmembrane" evidence="12">
    <location>
        <begin position="31"/>
        <end position="208"/>
    </location>
</feature>
<evidence type="ECO:0000256" key="1">
    <source>
        <dbReference type="ARBA" id="ARBA00004146"/>
    </source>
</evidence>
<reference evidence="13" key="2">
    <citation type="journal article" date="2024" name="Antonie Van Leeuwenhoek">
        <title>Roseihalotalea indica gen. nov., sp. nov., a halophilic Bacteroidetes from mesopelagic Southwest Indian Ocean with higher carbohydrate metabolic potential.</title>
        <authorList>
            <person name="Chen B."/>
            <person name="Zhang M."/>
            <person name="Lin D."/>
            <person name="Ye J."/>
            <person name="Tang K."/>
        </authorList>
    </citation>
    <scope>NUCLEOTIDE SEQUENCE</scope>
    <source>
        <strain evidence="13">TK19036</strain>
    </source>
</reference>
<feature type="transmembrane region" description="Helical" evidence="11">
    <location>
        <begin position="161"/>
        <end position="178"/>
    </location>
</feature>
<keyword evidence="9 11" id="KW-0472">Membrane</keyword>
<feature type="transmembrane region" description="Helical" evidence="11">
    <location>
        <begin position="50"/>
        <end position="73"/>
    </location>
</feature>
<comment type="similarity">
    <text evidence="3">Belongs to the TMEM163 family.</text>
</comment>
<dbReference type="Pfam" id="PF01545">
    <property type="entry name" value="Cation_efflux"/>
    <property type="match status" value="1"/>
</dbReference>
<dbReference type="PANTHER" id="PTHR31937:SF2">
    <property type="entry name" value="TRANSMEMBRANE PROTEIN 163"/>
    <property type="match status" value="1"/>
</dbReference>
<accession>A0AA49GMF8</accession>
<evidence type="ECO:0000256" key="7">
    <source>
        <dbReference type="ARBA" id="ARBA00022989"/>
    </source>
</evidence>
<feature type="transmembrane region" description="Helical" evidence="11">
    <location>
        <begin position="93"/>
        <end position="115"/>
    </location>
</feature>
<dbReference type="Gene3D" id="1.20.1510.10">
    <property type="entry name" value="Cation efflux protein transmembrane domain"/>
    <property type="match status" value="1"/>
</dbReference>
<dbReference type="PANTHER" id="PTHR31937">
    <property type="entry name" value="TRANSMEMBRANE PROTEIN 163"/>
    <property type="match status" value="1"/>
</dbReference>
<proteinExistence type="inferred from homology"/>
<sequence>MNSTTKELNEQIENQRWLQIAFWLSMITIFYNALEGIVSTYFGLHDDTLALFGFGIDSFVEVLSGIGIAHMVYRMQANPQTKRDQFEKQALQLTGFSFYFLAVGMVVTSALTIWAGEQPRTTMVGIIVALVSILSMFFLVKYKLKVGRAINSQPIISDAQCTKTCLYLSVLLLVSSGLYEFFRIPYVDAVGALGIAWFAFKEGREAFEKAKGKECCDHC</sequence>
<dbReference type="GO" id="GO:0031410">
    <property type="term" value="C:cytoplasmic vesicle"/>
    <property type="evidence" value="ECO:0007669"/>
    <property type="project" value="UniProtKB-KW"/>
</dbReference>
<evidence type="ECO:0000256" key="11">
    <source>
        <dbReference type="SAM" id="Phobius"/>
    </source>
</evidence>
<evidence type="ECO:0000256" key="8">
    <source>
        <dbReference type="ARBA" id="ARBA00023018"/>
    </source>
</evidence>
<evidence type="ECO:0000256" key="3">
    <source>
        <dbReference type="ARBA" id="ARBA00008731"/>
    </source>
</evidence>
<comment type="subcellular location">
    <subcellularLocation>
        <location evidence="2">Cytoplasmic vesicle</location>
        <location evidence="2">Secretory vesicle</location>
        <location evidence="2">Synaptic vesicle membrane</location>
        <topology evidence="2">Multi-pass membrane protein</topology>
    </subcellularLocation>
    <subcellularLocation>
        <location evidence="1">Early endosome membrane</location>
    </subcellularLocation>
</comment>
<dbReference type="InterPro" id="IPR026765">
    <property type="entry name" value="Tmem163"/>
</dbReference>
<keyword evidence="7 11" id="KW-1133">Transmembrane helix</keyword>
<dbReference type="SUPFAM" id="SSF161111">
    <property type="entry name" value="Cation efflux protein transmembrane domain-like"/>
    <property type="match status" value="1"/>
</dbReference>
<evidence type="ECO:0000313" key="13">
    <source>
        <dbReference type="EMBL" id="WKN36992.1"/>
    </source>
</evidence>
<keyword evidence="5" id="KW-0967">Endosome</keyword>
<protein>
    <submittedName>
        <fullName evidence="13">Cation transporter</fullName>
    </submittedName>
</protein>
<evidence type="ECO:0000256" key="10">
    <source>
        <dbReference type="ARBA" id="ARBA00023329"/>
    </source>
</evidence>
<dbReference type="GO" id="GO:0016020">
    <property type="term" value="C:membrane"/>
    <property type="evidence" value="ECO:0007669"/>
    <property type="project" value="InterPro"/>
</dbReference>
<feature type="transmembrane region" description="Helical" evidence="11">
    <location>
        <begin position="20"/>
        <end position="44"/>
    </location>
</feature>
<keyword evidence="4 11" id="KW-0812">Transmembrane</keyword>
<evidence type="ECO:0000256" key="6">
    <source>
        <dbReference type="ARBA" id="ARBA00022833"/>
    </source>
</evidence>
<reference evidence="13" key="1">
    <citation type="journal article" date="2023" name="Comput. Struct. Biotechnol. J.">
        <title>Discovery of a novel marine Bacteroidetes with a rich repertoire of carbohydrate-active enzymes.</title>
        <authorList>
            <person name="Chen B."/>
            <person name="Liu G."/>
            <person name="Chen Q."/>
            <person name="Wang H."/>
            <person name="Liu L."/>
            <person name="Tang K."/>
        </authorList>
    </citation>
    <scope>NUCLEOTIDE SEQUENCE</scope>
    <source>
        <strain evidence="13">TK19036</strain>
    </source>
</reference>